<evidence type="ECO:0000313" key="3">
    <source>
        <dbReference type="Proteomes" id="UP000266723"/>
    </source>
</evidence>
<feature type="transmembrane region" description="Helical" evidence="1">
    <location>
        <begin position="71"/>
        <end position="94"/>
    </location>
</feature>
<proteinExistence type="predicted"/>
<keyword evidence="1" id="KW-0472">Membrane</keyword>
<gene>
    <name evidence="2" type="ORF">DY000_02034524</name>
</gene>
<name>A0ABQ7DFJ9_BRACR</name>
<dbReference type="EMBL" id="QGKV02000649">
    <property type="protein sequence ID" value="KAF3575805.1"/>
    <property type="molecule type" value="Genomic_DNA"/>
</dbReference>
<keyword evidence="1" id="KW-1133">Transmembrane helix</keyword>
<dbReference type="Proteomes" id="UP000266723">
    <property type="component" value="Unassembled WGS sequence"/>
</dbReference>
<comment type="caution">
    <text evidence="2">The sequence shown here is derived from an EMBL/GenBank/DDBJ whole genome shotgun (WGS) entry which is preliminary data.</text>
</comment>
<protein>
    <recommendedName>
        <fullName evidence="4">Transmembrane protein</fullName>
    </recommendedName>
</protein>
<reference evidence="2 3" key="1">
    <citation type="journal article" date="2020" name="BMC Genomics">
        <title>Intraspecific diversification of the crop wild relative Brassica cretica Lam. using demographic model selection.</title>
        <authorList>
            <person name="Kioukis A."/>
            <person name="Michalopoulou V.A."/>
            <person name="Briers L."/>
            <person name="Pirintsos S."/>
            <person name="Studholme D.J."/>
            <person name="Pavlidis P."/>
            <person name="Sarris P.F."/>
        </authorList>
    </citation>
    <scope>NUCLEOTIDE SEQUENCE [LARGE SCALE GENOMIC DNA]</scope>
    <source>
        <strain evidence="3">cv. PFS-1207/04</strain>
    </source>
</reference>
<sequence length="162" mass="17684">MIGQIFPRRDGAMAGSYSAEAGSRKACQRETSKEKEFPLEKKEETERFFSVCRRSPSVVGRAPHRRYVREALLLLFILVYFLLGSVELGEGIFLRPARASPVLSEAVRACLVVARPFCSINADFSPGDGGFLSSIDVGSSWGVEVFFSSTDATLASGKGRLP</sequence>
<organism evidence="2 3">
    <name type="scientific">Brassica cretica</name>
    <name type="common">Mustard</name>
    <dbReference type="NCBI Taxonomy" id="69181"/>
    <lineage>
        <taxon>Eukaryota</taxon>
        <taxon>Viridiplantae</taxon>
        <taxon>Streptophyta</taxon>
        <taxon>Embryophyta</taxon>
        <taxon>Tracheophyta</taxon>
        <taxon>Spermatophyta</taxon>
        <taxon>Magnoliopsida</taxon>
        <taxon>eudicotyledons</taxon>
        <taxon>Gunneridae</taxon>
        <taxon>Pentapetalae</taxon>
        <taxon>rosids</taxon>
        <taxon>malvids</taxon>
        <taxon>Brassicales</taxon>
        <taxon>Brassicaceae</taxon>
        <taxon>Brassiceae</taxon>
        <taxon>Brassica</taxon>
    </lineage>
</organism>
<evidence type="ECO:0000256" key="1">
    <source>
        <dbReference type="SAM" id="Phobius"/>
    </source>
</evidence>
<keyword evidence="3" id="KW-1185">Reference proteome</keyword>
<keyword evidence="1" id="KW-0812">Transmembrane</keyword>
<evidence type="ECO:0000313" key="2">
    <source>
        <dbReference type="EMBL" id="KAF3575805.1"/>
    </source>
</evidence>
<evidence type="ECO:0008006" key="4">
    <source>
        <dbReference type="Google" id="ProtNLM"/>
    </source>
</evidence>
<accession>A0ABQ7DFJ9</accession>